<evidence type="ECO:0000256" key="5">
    <source>
        <dbReference type="SAM" id="MobiDB-lite"/>
    </source>
</evidence>
<sequence>MRLASIIGLTLALVATGSHGQQASDRHAPEAGTGGAAPVQAGKARDFMVVAAHPLAAEAGRAILAEGGSAADALVAVQLVLGLVEPQSSGLGGGGFLLHWSAEAGRLITLDGRETAPAAAGPDLFLGADGKPLPFFAAVVGGRSVGTPATLRLLEEIHRRAGRLPFERLLAPAIALADAGFPVSPRLAALIAAEGERLKHDGEAARYFFAADGRPLAAGAVLRNPAYAETLRRIAEGGVDAFYSGEIADDIVARVTGDALNPGALAESDLENYKVIERNPVCAPAFGYDICGMGPPSSGGIAVIQILSLAEAGGLGALAPGSAAAWRVIGEASRLAFADRERWLADPAFFRVPANGLIAPGYLALRARLLDGTAAQGPVMPGPVPAGQPAQDSGHLAPLPGAGAGPDFPSTTQVVIRDAAGDVISYTGTIENGFGSRLMVRGFLLNNELTDFSFAAADAAGLAVANRVEGGKRPRSSMAPTIVFRDGRPVLAIGSPGGSRIIGFVAQALIGHLVWGQDPATALAAPHLLNRFGPFELEAGTAASDLAPGLQALGYRTEITDLNSGLAAIAIGPDGLSGAADPRREGAVAGQ</sequence>
<comment type="caution">
    <text evidence="7">The sequence shown here is derived from an EMBL/GenBank/DDBJ whole genome shotgun (WGS) entry which is preliminary data.</text>
</comment>
<dbReference type="EMBL" id="QGLF01000002">
    <property type="protein sequence ID" value="PWR22293.1"/>
    <property type="molecule type" value="Genomic_DNA"/>
</dbReference>
<evidence type="ECO:0000256" key="4">
    <source>
        <dbReference type="ARBA" id="ARBA00023145"/>
    </source>
</evidence>
<dbReference type="InterPro" id="IPR051792">
    <property type="entry name" value="GGT_bact"/>
</dbReference>
<keyword evidence="6" id="KW-0732">Signal</keyword>
<protein>
    <submittedName>
        <fullName evidence="7">Gamma-glutamyltransferase</fullName>
    </submittedName>
</protein>
<dbReference type="PANTHER" id="PTHR43199">
    <property type="entry name" value="GLUTATHIONE HYDROLASE"/>
    <property type="match status" value="1"/>
</dbReference>
<keyword evidence="2 7" id="KW-0808">Transferase</keyword>
<feature type="region of interest" description="Disordered" evidence="5">
    <location>
        <begin position="379"/>
        <end position="403"/>
    </location>
</feature>
<dbReference type="PANTHER" id="PTHR43199:SF1">
    <property type="entry name" value="GLUTATHIONE HYDROLASE PROENZYME"/>
    <property type="match status" value="1"/>
</dbReference>
<evidence type="ECO:0000256" key="6">
    <source>
        <dbReference type="SAM" id="SignalP"/>
    </source>
</evidence>
<dbReference type="RefSeq" id="WP_109920937.1">
    <property type="nucleotide sequence ID" value="NZ_QGLF01000002.1"/>
</dbReference>
<organism evidence="7 8">
    <name type="scientific">Zavarzinia compransoris</name>
    <dbReference type="NCBI Taxonomy" id="1264899"/>
    <lineage>
        <taxon>Bacteria</taxon>
        <taxon>Pseudomonadati</taxon>
        <taxon>Pseudomonadota</taxon>
        <taxon>Alphaproteobacteria</taxon>
        <taxon>Rhodospirillales</taxon>
        <taxon>Zavarziniaceae</taxon>
        <taxon>Zavarzinia</taxon>
    </lineage>
</organism>
<accession>A0A317EAG4</accession>
<dbReference type="InterPro" id="IPR043138">
    <property type="entry name" value="GGT_lsub"/>
</dbReference>
<reference evidence="8" key="1">
    <citation type="submission" date="2018-05" db="EMBL/GenBank/DDBJ databases">
        <title>Zavarzinia sp. HR-AS.</title>
        <authorList>
            <person name="Lee Y."/>
            <person name="Jeon C.O."/>
        </authorList>
    </citation>
    <scope>NUCLEOTIDE SEQUENCE [LARGE SCALE GENOMIC DNA]</scope>
    <source>
        <strain evidence="8">DSM 1231</strain>
    </source>
</reference>
<feature type="signal peptide" evidence="6">
    <location>
        <begin position="1"/>
        <end position="20"/>
    </location>
</feature>
<dbReference type="PRINTS" id="PR01210">
    <property type="entry name" value="GGTRANSPTASE"/>
</dbReference>
<dbReference type="Gene3D" id="1.10.246.130">
    <property type="match status" value="1"/>
</dbReference>
<dbReference type="OrthoDB" id="9781342at2"/>
<keyword evidence="8" id="KW-1185">Reference proteome</keyword>
<dbReference type="GO" id="GO:0016740">
    <property type="term" value="F:transferase activity"/>
    <property type="evidence" value="ECO:0007669"/>
    <property type="project" value="UniProtKB-KW"/>
</dbReference>
<keyword evidence="3" id="KW-0378">Hydrolase</keyword>
<comment type="similarity">
    <text evidence="1">Belongs to the gamma-glutamyltransferase family.</text>
</comment>
<dbReference type="InterPro" id="IPR043137">
    <property type="entry name" value="GGT_ssub_C"/>
</dbReference>
<dbReference type="GO" id="GO:0016787">
    <property type="term" value="F:hydrolase activity"/>
    <property type="evidence" value="ECO:0007669"/>
    <property type="project" value="UniProtKB-KW"/>
</dbReference>
<dbReference type="Gene3D" id="3.60.20.40">
    <property type="match status" value="1"/>
</dbReference>
<dbReference type="Proteomes" id="UP000246077">
    <property type="component" value="Unassembled WGS sequence"/>
</dbReference>
<name>A0A317EAG4_9PROT</name>
<dbReference type="Pfam" id="PF01019">
    <property type="entry name" value="G_glu_transpept"/>
    <property type="match status" value="1"/>
</dbReference>
<evidence type="ECO:0000256" key="2">
    <source>
        <dbReference type="ARBA" id="ARBA00022679"/>
    </source>
</evidence>
<evidence type="ECO:0000313" key="7">
    <source>
        <dbReference type="EMBL" id="PWR22293.1"/>
    </source>
</evidence>
<evidence type="ECO:0000313" key="8">
    <source>
        <dbReference type="Proteomes" id="UP000246077"/>
    </source>
</evidence>
<dbReference type="InterPro" id="IPR029055">
    <property type="entry name" value="Ntn_hydrolases_N"/>
</dbReference>
<gene>
    <name evidence="7" type="ORF">DKG75_10075</name>
</gene>
<evidence type="ECO:0000256" key="1">
    <source>
        <dbReference type="ARBA" id="ARBA00009381"/>
    </source>
</evidence>
<feature type="chain" id="PRO_5016351235" evidence="6">
    <location>
        <begin position="21"/>
        <end position="591"/>
    </location>
</feature>
<keyword evidence="4" id="KW-0865">Zymogen</keyword>
<dbReference type="SUPFAM" id="SSF56235">
    <property type="entry name" value="N-terminal nucleophile aminohydrolases (Ntn hydrolases)"/>
    <property type="match status" value="1"/>
</dbReference>
<evidence type="ECO:0000256" key="3">
    <source>
        <dbReference type="ARBA" id="ARBA00022801"/>
    </source>
</evidence>
<dbReference type="AlphaFoldDB" id="A0A317EAG4"/>
<proteinExistence type="inferred from homology"/>